<dbReference type="AlphaFoldDB" id="A0AAV4T8J4"/>
<sequence>MRYTSIKNEAVFQPGTFPNAQIPVINRLALLTSNRQRVLNESTHPKMIPNEFVKTLNQNSFLPRNTFSARSTTSGSGIGARGRRWFVVCDVTFMRT</sequence>
<organism evidence="1 2">
    <name type="scientific">Caerostris darwini</name>
    <dbReference type="NCBI Taxonomy" id="1538125"/>
    <lineage>
        <taxon>Eukaryota</taxon>
        <taxon>Metazoa</taxon>
        <taxon>Ecdysozoa</taxon>
        <taxon>Arthropoda</taxon>
        <taxon>Chelicerata</taxon>
        <taxon>Arachnida</taxon>
        <taxon>Araneae</taxon>
        <taxon>Araneomorphae</taxon>
        <taxon>Entelegynae</taxon>
        <taxon>Araneoidea</taxon>
        <taxon>Araneidae</taxon>
        <taxon>Caerostris</taxon>
    </lineage>
</organism>
<dbReference type="Proteomes" id="UP001054837">
    <property type="component" value="Unassembled WGS sequence"/>
</dbReference>
<reference evidence="1 2" key="1">
    <citation type="submission" date="2021-06" db="EMBL/GenBank/DDBJ databases">
        <title>Caerostris darwini draft genome.</title>
        <authorList>
            <person name="Kono N."/>
            <person name="Arakawa K."/>
        </authorList>
    </citation>
    <scope>NUCLEOTIDE SEQUENCE [LARGE SCALE GENOMIC DNA]</scope>
</reference>
<evidence type="ECO:0000313" key="1">
    <source>
        <dbReference type="EMBL" id="GIY41752.1"/>
    </source>
</evidence>
<accession>A0AAV4T8J4</accession>
<proteinExistence type="predicted"/>
<name>A0AAV4T8J4_9ARAC</name>
<dbReference type="EMBL" id="BPLQ01009105">
    <property type="protein sequence ID" value="GIY41752.1"/>
    <property type="molecule type" value="Genomic_DNA"/>
</dbReference>
<evidence type="ECO:0000313" key="2">
    <source>
        <dbReference type="Proteomes" id="UP001054837"/>
    </source>
</evidence>
<comment type="caution">
    <text evidence="1">The sequence shown here is derived from an EMBL/GenBank/DDBJ whole genome shotgun (WGS) entry which is preliminary data.</text>
</comment>
<gene>
    <name evidence="1" type="ORF">CDAR_407791</name>
</gene>
<protein>
    <submittedName>
        <fullName evidence="1">Uncharacterized protein</fullName>
    </submittedName>
</protein>
<keyword evidence="2" id="KW-1185">Reference proteome</keyword>